<feature type="domain" description="DUF6265" evidence="1">
    <location>
        <begin position="34"/>
        <end position="140"/>
    </location>
</feature>
<protein>
    <recommendedName>
        <fullName evidence="1">DUF6265 domain-containing protein</fullName>
    </recommendedName>
</protein>
<dbReference type="InterPro" id="IPR046232">
    <property type="entry name" value="DUF6265"/>
</dbReference>
<evidence type="ECO:0000313" key="3">
    <source>
        <dbReference type="Proteomes" id="UP000198858"/>
    </source>
</evidence>
<reference evidence="2 3" key="1">
    <citation type="submission" date="2016-10" db="EMBL/GenBank/DDBJ databases">
        <authorList>
            <person name="Varghese N."/>
            <person name="Submissions S."/>
        </authorList>
    </citation>
    <scope>NUCLEOTIDE SEQUENCE [LARGE SCALE GENOMIC DNA]</scope>
    <source>
        <strain evidence="2 3">Mar_2010_102</strain>
    </source>
</reference>
<sequence length="154" mass="17944">MKLSIILIITLLFSFNNKYQEPHLNQLQQTENFDWLIGEWLRTNGKKESITTEIWEKASGNLYLGTGLTKKNNEIVFKENLRLLKKGSNWIYEVTGVNADATNFVIQSFSENSFIATNPDNPFPKKIEYVYKDEKLVAVISDEDKKIVFEFKRD</sequence>
<proteinExistence type="predicted"/>
<dbReference type="RefSeq" id="WP_089662032.1">
    <property type="nucleotide sequence ID" value="NZ_LT629745.1"/>
</dbReference>
<name>A0A1H1NFQ2_9FLAO</name>
<dbReference type="STRING" id="1250231.SAMN04488552_1700"/>
<dbReference type="Pfam" id="PF19780">
    <property type="entry name" value="DUF6265"/>
    <property type="match status" value="1"/>
</dbReference>
<keyword evidence="3" id="KW-1185">Reference proteome</keyword>
<dbReference type="Proteomes" id="UP000198858">
    <property type="component" value="Chromosome I"/>
</dbReference>
<evidence type="ECO:0000259" key="1">
    <source>
        <dbReference type="Pfam" id="PF19780"/>
    </source>
</evidence>
<dbReference type="EMBL" id="LT629745">
    <property type="protein sequence ID" value="SDR97640.1"/>
    <property type="molecule type" value="Genomic_DNA"/>
</dbReference>
<organism evidence="2 3">
    <name type="scientific">Christiangramia echinicola</name>
    <dbReference type="NCBI Taxonomy" id="279359"/>
    <lineage>
        <taxon>Bacteria</taxon>
        <taxon>Pseudomonadati</taxon>
        <taxon>Bacteroidota</taxon>
        <taxon>Flavobacteriia</taxon>
        <taxon>Flavobacteriales</taxon>
        <taxon>Flavobacteriaceae</taxon>
        <taxon>Christiangramia</taxon>
    </lineage>
</organism>
<dbReference type="AlphaFoldDB" id="A0A1H1NFQ2"/>
<gene>
    <name evidence="2" type="ORF">SAMN04488552_1700</name>
</gene>
<accession>A0A1H1NFQ2</accession>
<evidence type="ECO:0000313" key="2">
    <source>
        <dbReference type="EMBL" id="SDR97640.1"/>
    </source>
</evidence>